<dbReference type="Proteomes" id="UP000033772">
    <property type="component" value="Unassembled WGS sequence"/>
</dbReference>
<gene>
    <name evidence="2" type="ORF">UG56_023380</name>
</gene>
<feature type="region of interest" description="Disordered" evidence="1">
    <location>
        <begin position="209"/>
        <end position="251"/>
    </location>
</feature>
<dbReference type="RefSeq" id="WP_071327280.1">
    <property type="nucleotide sequence ID" value="NZ_JZDQ02000041.1"/>
</dbReference>
<organism evidence="2 3">
    <name type="scientific">Nocardioides luteus</name>
    <dbReference type="NCBI Taxonomy" id="1844"/>
    <lineage>
        <taxon>Bacteria</taxon>
        <taxon>Bacillati</taxon>
        <taxon>Actinomycetota</taxon>
        <taxon>Actinomycetes</taxon>
        <taxon>Propionibacteriales</taxon>
        <taxon>Nocardioidaceae</taxon>
        <taxon>Nocardioides</taxon>
    </lineage>
</organism>
<sequence length="251" mass="26862">MSLTLGNGPSAPVNARPGVGYSSPRAWCFEIAPGLGDVEEELPLEAPIEVAGGDELRFVVFPESASSDERRWDSTYVCVDGLLDDGRRLSEVGLVDQYGQALSPVGQGEGKRAWVDQWNLRRVALTGLAGRRIERLLVVARAAAVPLRVWVDDIGVRAARAFPAEPVDQVDTRRGTHSSDRFSRGNNAPLVGLPHGGVFGLPMTDAAGAAGPMRGMRTTATPPVGPTGRRSRRSRPRTSRARGWATTGSSR</sequence>
<dbReference type="EMBL" id="JZDQ02000041">
    <property type="protein sequence ID" value="OIJ24322.1"/>
    <property type="molecule type" value="Genomic_DNA"/>
</dbReference>
<reference evidence="2" key="1">
    <citation type="submission" date="2016-10" db="EMBL/GenBank/DDBJ databases">
        <title>Draft Genome Sequence of Nocardioides luteus Strain BAFB, an Alkane-Degrading Bacterium Isolated from JP-7 Polluted Soil.</title>
        <authorList>
            <person name="Brown L."/>
            <person name="Ruiz O.N."/>
            <person name="Gunasekera T."/>
        </authorList>
    </citation>
    <scope>NUCLEOTIDE SEQUENCE [LARGE SCALE GENOMIC DNA]</scope>
    <source>
        <strain evidence="2">BAFB</strain>
    </source>
</reference>
<proteinExistence type="predicted"/>
<evidence type="ECO:0000313" key="2">
    <source>
        <dbReference type="EMBL" id="OIJ24322.1"/>
    </source>
</evidence>
<accession>A0A1J4MYG8</accession>
<keyword evidence="3" id="KW-1185">Reference proteome</keyword>
<comment type="caution">
    <text evidence="2">The sequence shown here is derived from an EMBL/GenBank/DDBJ whole genome shotgun (WGS) entry which is preliminary data.</text>
</comment>
<dbReference type="InterPro" id="IPR014718">
    <property type="entry name" value="GH-type_carb-bd"/>
</dbReference>
<name>A0A1J4MYG8_9ACTN</name>
<protein>
    <submittedName>
        <fullName evidence="2">Uncharacterized protein</fullName>
    </submittedName>
</protein>
<dbReference type="STRING" id="1844.UG56_023380"/>
<feature type="compositionally biased region" description="Basic residues" evidence="1">
    <location>
        <begin position="229"/>
        <end position="240"/>
    </location>
</feature>
<feature type="region of interest" description="Disordered" evidence="1">
    <location>
        <begin position="169"/>
        <end position="189"/>
    </location>
</feature>
<dbReference type="Gene3D" id="2.70.98.10">
    <property type="match status" value="1"/>
</dbReference>
<feature type="compositionally biased region" description="Basic and acidic residues" evidence="1">
    <location>
        <begin position="170"/>
        <end position="183"/>
    </location>
</feature>
<dbReference type="AlphaFoldDB" id="A0A1J4MYG8"/>
<dbReference type="GO" id="GO:0030246">
    <property type="term" value="F:carbohydrate binding"/>
    <property type="evidence" value="ECO:0007669"/>
    <property type="project" value="InterPro"/>
</dbReference>
<evidence type="ECO:0000256" key="1">
    <source>
        <dbReference type="SAM" id="MobiDB-lite"/>
    </source>
</evidence>
<evidence type="ECO:0000313" key="3">
    <source>
        <dbReference type="Proteomes" id="UP000033772"/>
    </source>
</evidence>